<keyword evidence="1" id="KW-0472">Membrane</keyword>
<evidence type="ECO:0000313" key="3">
    <source>
        <dbReference type="Proteomes" id="UP000320231"/>
    </source>
</evidence>
<feature type="transmembrane region" description="Helical" evidence="1">
    <location>
        <begin position="36"/>
        <end position="54"/>
    </location>
</feature>
<dbReference type="EMBL" id="AP019514">
    <property type="protein sequence ID" value="BBI62361.1"/>
    <property type="molecule type" value="Genomic_DNA"/>
</dbReference>
<dbReference type="Proteomes" id="UP000320231">
    <property type="component" value="Chromosome"/>
</dbReference>
<organism evidence="2 3">
    <name type="scientific">Vreelandella sulfidaeris</name>
    <dbReference type="NCBI Taxonomy" id="115553"/>
    <lineage>
        <taxon>Bacteria</taxon>
        <taxon>Pseudomonadati</taxon>
        <taxon>Pseudomonadota</taxon>
        <taxon>Gammaproteobacteria</taxon>
        <taxon>Oceanospirillales</taxon>
        <taxon>Halomonadaceae</taxon>
        <taxon>Vreelandella</taxon>
    </lineage>
</organism>
<keyword evidence="1" id="KW-1133">Transmembrane helix</keyword>
<reference evidence="2 3" key="1">
    <citation type="journal article" date="2019" name="Microbiol. Resour. Announc.">
        <title>Complete Genome Sequence of Halomonas sulfidaeris Strain Esulfide1 Isolated from a Metal Sulfide Rock at a Depth of 2,200 Meters, Obtained Using Nanopore Sequencing.</title>
        <authorList>
            <person name="Saito M."/>
            <person name="Nishigata A."/>
            <person name="Galipon J."/>
            <person name="Arakawa K."/>
        </authorList>
    </citation>
    <scope>NUCLEOTIDE SEQUENCE [LARGE SCALE GENOMIC DNA]</scope>
    <source>
        <strain evidence="2 3">ATCC BAA-803</strain>
    </source>
</reference>
<dbReference type="AlphaFoldDB" id="A0A455UCM7"/>
<gene>
    <name evidence="2" type="ORF">HSBAA_36670</name>
</gene>
<evidence type="ECO:0000313" key="2">
    <source>
        <dbReference type="EMBL" id="BBI62361.1"/>
    </source>
</evidence>
<dbReference type="KEGG" id="hsr:HSBAA_36670"/>
<sequence>MLDILLGSIAIGLLLATLIARIELHWWWIRSFEFPRLQIACLAVITWLLPLYWLKQVLGNG</sequence>
<accession>A0A455UCM7</accession>
<keyword evidence="1" id="KW-0812">Transmembrane</keyword>
<name>A0A455UCM7_9GAMM</name>
<protein>
    <submittedName>
        <fullName evidence="2">Uncharacterized protein</fullName>
    </submittedName>
</protein>
<evidence type="ECO:0000256" key="1">
    <source>
        <dbReference type="SAM" id="Phobius"/>
    </source>
</evidence>
<proteinExistence type="predicted"/>